<dbReference type="Pfam" id="PF00419">
    <property type="entry name" value="Fimbrial"/>
    <property type="match status" value="1"/>
</dbReference>
<dbReference type="InterPro" id="IPR008966">
    <property type="entry name" value="Adhesion_dom_sf"/>
</dbReference>
<name>A0ABM8T438_9BURK</name>
<dbReference type="Gene3D" id="2.60.40.1090">
    <property type="entry name" value="Fimbrial-type adhesion domain"/>
    <property type="match status" value="1"/>
</dbReference>
<dbReference type="RefSeq" id="WP_200622459.1">
    <property type="nucleotide sequence ID" value="NZ_CAJNAU010000130.1"/>
</dbReference>
<reference evidence="7 8" key="1">
    <citation type="submission" date="2021-02" db="EMBL/GenBank/DDBJ databases">
        <authorList>
            <person name="Vanwijnsberghe S."/>
        </authorList>
    </citation>
    <scope>NUCLEOTIDE SEQUENCE [LARGE SCALE GENOMIC DNA]</scope>
    <source>
        <strain evidence="7 8">R-69658</strain>
    </source>
</reference>
<evidence type="ECO:0000256" key="2">
    <source>
        <dbReference type="ARBA" id="ARBA00006671"/>
    </source>
</evidence>
<comment type="caution">
    <text evidence="7">The sequence shown here is derived from an EMBL/GenBank/DDBJ whole genome shotgun (WGS) entry which is preliminary data.</text>
</comment>
<feature type="signal peptide" evidence="5">
    <location>
        <begin position="1"/>
        <end position="21"/>
    </location>
</feature>
<dbReference type="InterPro" id="IPR050263">
    <property type="entry name" value="Bact_Fimbrial_Adh_Pro"/>
</dbReference>
<proteinExistence type="inferred from homology"/>
<protein>
    <submittedName>
        <fullName evidence="7">Fimbria adhesin protein</fullName>
    </submittedName>
</protein>
<evidence type="ECO:0000313" key="7">
    <source>
        <dbReference type="EMBL" id="CAE6853963.1"/>
    </source>
</evidence>
<comment type="similarity">
    <text evidence="2">Belongs to the fimbrial protein family.</text>
</comment>
<evidence type="ECO:0000313" key="8">
    <source>
        <dbReference type="Proteomes" id="UP000674425"/>
    </source>
</evidence>
<keyword evidence="3 5" id="KW-0732">Signal</keyword>
<sequence length="321" mass="33314">MILQRLLLLLATLMVSTDAAAACTGTPGVVNISLPTSRSVARDAPGISIIWDSGPQSGTTPNLTCTPDSTTLAYGYQQSMTLAREVDFYATPMTGVAIKVFASWGGASSNGPSMIWPRGTRTVSQPANGYPAYYRIVLIKNGPIRPGSFTLPIFLASTVLGQSSMTELRLTQPTMNITANGCTVNNNPIGVPLPTIRSGQLGATGATAETAPFNIALTCDSGIQVAYQLDGTSPAGMAASTGVLANRTNTGDATGVGVQVLQGTSGSSTPVTFGTRSATFVTTTSADQAVSIPFIARYYRTSSTLTPGAVWARATFTMNYQ</sequence>
<evidence type="ECO:0000256" key="5">
    <source>
        <dbReference type="SAM" id="SignalP"/>
    </source>
</evidence>
<comment type="subcellular location">
    <subcellularLocation>
        <location evidence="1">Fimbrium</location>
    </subcellularLocation>
</comment>
<dbReference type="Proteomes" id="UP000674425">
    <property type="component" value="Unassembled WGS sequence"/>
</dbReference>
<evidence type="ECO:0000256" key="4">
    <source>
        <dbReference type="ARBA" id="ARBA00023263"/>
    </source>
</evidence>
<organism evidence="7 8">
    <name type="scientific">Paraburkholderia aspalathi</name>
    <dbReference type="NCBI Taxonomy" id="1324617"/>
    <lineage>
        <taxon>Bacteria</taxon>
        <taxon>Pseudomonadati</taxon>
        <taxon>Pseudomonadota</taxon>
        <taxon>Betaproteobacteria</taxon>
        <taxon>Burkholderiales</taxon>
        <taxon>Burkholderiaceae</taxon>
        <taxon>Paraburkholderia</taxon>
    </lineage>
</organism>
<dbReference type="SUPFAM" id="SSF49401">
    <property type="entry name" value="Bacterial adhesins"/>
    <property type="match status" value="1"/>
</dbReference>
<keyword evidence="8" id="KW-1185">Reference proteome</keyword>
<evidence type="ECO:0000256" key="1">
    <source>
        <dbReference type="ARBA" id="ARBA00004561"/>
    </source>
</evidence>
<feature type="chain" id="PRO_5045117014" evidence="5">
    <location>
        <begin position="22"/>
        <end position="321"/>
    </location>
</feature>
<evidence type="ECO:0000256" key="3">
    <source>
        <dbReference type="ARBA" id="ARBA00022729"/>
    </source>
</evidence>
<dbReference type="PANTHER" id="PTHR33420">
    <property type="entry name" value="FIMBRIAL SUBUNIT ELFA-RELATED"/>
    <property type="match status" value="1"/>
</dbReference>
<accession>A0ABM8T438</accession>
<dbReference type="InterPro" id="IPR000259">
    <property type="entry name" value="Adhesion_dom_fimbrial"/>
</dbReference>
<dbReference type="EMBL" id="CAJNAU010000130">
    <property type="protein sequence ID" value="CAE6853963.1"/>
    <property type="molecule type" value="Genomic_DNA"/>
</dbReference>
<feature type="domain" description="Fimbrial-type adhesion" evidence="6">
    <location>
        <begin position="174"/>
        <end position="321"/>
    </location>
</feature>
<keyword evidence="4" id="KW-0281">Fimbrium</keyword>
<evidence type="ECO:0000259" key="6">
    <source>
        <dbReference type="Pfam" id="PF00419"/>
    </source>
</evidence>
<dbReference type="PANTHER" id="PTHR33420:SF12">
    <property type="entry name" value="FIMBRIN-LIKE PROTEIN FIMI-RELATED"/>
    <property type="match status" value="1"/>
</dbReference>
<gene>
    <name evidence="7" type="primary">mrkD</name>
    <name evidence="7" type="ORF">R69658_07301</name>
</gene>
<dbReference type="InterPro" id="IPR036937">
    <property type="entry name" value="Adhesion_dom_fimbrial_sf"/>
</dbReference>